<name>A1S0V1_THEPD</name>
<reference evidence="3" key="1">
    <citation type="journal article" date="2008" name="J. Bacteriol.">
        <title>Genome sequence of Thermofilum pendens reveals an exceptional loss of biosynthetic pathways without genome reduction.</title>
        <authorList>
            <person name="Anderson I."/>
            <person name="Rodriguez J."/>
            <person name="Susanti D."/>
            <person name="Porat I."/>
            <person name="Reich C."/>
            <person name="Ulrich L.E."/>
            <person name="Elkins J.G."/>
            <person name="Mavromatis K."/>
            <person name="Lykidis A."/>
            <person name="Kim E."/>
            <person name="Thompson L.S."/>
            <person name="Nolan M."/>
            <person name="Land M."/>
            <person name="Copeland A."/>
            <person name="Lapidus A."/>
            <person name="Lucas S."/>
            <person name="Detter C."/>
            <person name="Zhulin I.B."/>
            <person name="Olsen G.J."/>
            <person name="Whitman W."/>
            <person name="Mukhopadhyay B."/>
            <person name="Bristow J."/>
            <person name="Kyrpides N."/>
        </authorList>
    </citation>
    <scope>NUCLEOTIDE SEQUENCE [LARGE SCALE GENOMIC DNA]</scope>
    <source>
        <strain evidence="3">DSM 2475 / Hrk 5</strain>
    </source>
</reference>
<dbReference type="PANTHER" id="PTHR43449">
    <property type="entry name" value="NUCLEOTIDYLTRANSFERASE"/>
    <property type="match status" value="1"/>
</dbReference>
<gene>
    <name evidence="2" type="ordered locus">Tpen_1686</name>
</gene>
<dbReference type="AlphaFoldDB" id="A1S0V1"/>
<proteinExistence type="predicted"/>
<evidence type="ECO:0000259" key="1">
    <source>
        <dbReference type="Pfam" id="PF01909"/>
    </source>
</evidence>
<feature type="domain" description="Polymerase nucleotidyl transferase" evidence="1">
    <location>
        <begin position="11"/>
        <end position="67"/>
    </location>
</feature>
<dbReference type="HOGENOM" id="CLU_175268_0_0_2"/>
<dbReference type="GO" id="GO:0016779">
    <property type="term" value="F:nucleotidyltransferase activity"/>
    <property type="evidence" value="ECO:0007669"/>
    <property type="project" value="InterPro"/>
</dbReference>
<protein>
    <submittedName>
        <fullName evidence="2">DNA polymerase, beta domain protein region</fullName>
    </submittedName>
</protein>
<dbReference type="InterPro" id="IPR043519">
    <property type="entry name" value="NT_sf"/>
</dbReference>
<evidence type="ECO:0000313" key="2">
    <source>
        <dbReference type="EMBL" id="ABL79081.1"/>
    </source>
</evidence>
<accession>A1S0V1</accession>
<dbReference type="Proteomes" id="UP000000641">
    <property type="component" value="Chromosome"/>
</dbReference>
<dbReference type="EMBL" id="CP000505">
    <property type="protein sequence ID" value="ABL79081.1"/>
    <property type="molecule type" value="Genomic_DNA"/>
</dbReference>
<dbReference type="SUPFAM" id="SSF81301">
    <property type="entry name" value="Nucleotidyltransferase"/>
    <property type="match status" value="1"/>
</dbReference>
<dbReference type="EnsemblBacteria" id="ABL79081">
    <property type="protein sequence ID" value="ABL79081"/>
    <property type="gene ID" value="Tpen_1686"/>
</dbReference>
<dbReference type="CDD" id="cd05403">
    <property type="entry name" value="NT_KNTase_like"/>
    <property type="match status" value="1"/>
</dbReference>
<evidence type="ECO:0000313" key="3">
    <source>
        <dbReference type="Proteomes" id="UP000000641"/>
    </source>
</evidence>
<sequence length="121" mass="13497">MKLREEVVKEALEWASRLRGSVTAVLVGSYARGDFNEWSDVDVVLVSGEFKGGPLERLKAIEVPPGYEVIPLTPEEFERLLERGDQLALEAVERGVKLRDDLGLLSRDFAEKARKSRPGTS</sequence>
<dbReference type="KEGG" id="tpe:Tpen_1686"/>
<keyword evidence="3" id="KW-1185">Reference proteome</keyword>
<dbReference type="Pfam" id="PF01909">
    <property type="entry name" value="NTP_transf_2"/>
    <property type="match status" value="1"/>
</dbReference>
<dbReference type="InterPro" id="IPR002934">
    <property type="entry name" value="Polymerase_NTP_transf_dom"/>
</dbReference>
<organism evidence="2 3">
    <name type="scientific">Thermofilum pendens (strain DSM 2475 / Hrk 5)</name>
    <dbReference type="NCBI Taxonomy" id="368408"/>
    <lineage>
        <taxon>Archaea</taxon>
        <taxon>Thermoproteota</taxon>
        <taxon>Thermoprotei</taxon>
        <taxon>Thermofilales</taxon>
        <taxon>Thermofilaceae</taxon>
        <taxon>Thermofilum</taxon>
    </lineage>
</organism>
<dbReference type="PANTHER" id="PTHR43449:SF1">
    <property type="entry name" value="POLYMERASE BETA NUCLEOTIDYLTRANSFERASE DOMAIN-CONTAINING PROTEIN"/>
    <property type="match status" value="1"/>
</dbReference>
<dbReference type="STRING" id="368408.Tpen_1686"/>
<dbReference type="eggNOG" id="arCOG01199">
    <property type="taxonomic scope" value="Archaea"/>
</dbReference>
<dbReference type="Gene3D" id="3.30.460.10">
    <property type="entry name" value="Beta Polymerase, domain 2"/>
    <property type="match status" value="1"/>
</dbReference>